<protein>
    <submittedName>
        <fullName evidence="3">Uncharacterized protein</fullName>
    </submittedName>
</protein>
<proteinExistence type="predicted"/>
<evidence type="ECO:0000256" key="2">
    <source>
        <dbReference type="SAM" id="Phobius"/>
    </source>
</evidence>
<dbReference type="PANTHER" id="PTHR43685:SF3">
    <property type="entry name" value="SLR2126 PROTEIN"/>
    <property type="match status" value="1"/>
</dbReference>
<organism evidence="3 4">
    <name type="scientific">Planomonospora alba</name>
    <dbReference type="NCBI Taxonomy" id="161354"/>
    <lineage>
        <taxon>Bacteria</taxon>
        <taxon>Bacillati</taxon>
        <taxon>Actinomycetota</taxon>
        <taxon>Actinomycetes</taxon>
        <taxon>Streptosporangiales</taxon>
        <taxon>Streptosporangiaceae</taxon>
        <taxon>Planomonospora</taxon>
    </lineage>
</organism>
<dbReference type="EMBL" id="BAAAUT010000003">
    <property type="protein sequence ID" value="GAA3117194.1"/>
    <property type="molecule type" value="Genomic_DNA"/>
</dbReference>
<reference evidence="4" key="1">
    <citation type="journal article" date="2019" name="Int. J. Syst. Evol. Microbiol.">
        <title>The Global Catalogue of Microorganisms (GCM) 10K type strain sequencing project: providing services to taxonomists for standard genome sequencing and annotation.</title>
        <authorList>
            <consortium name="The Broad Institute Genomics Platform"/>
            <consortium name="The Broad Institute Genome Sequencing Center for Infectious Disease"/>
            <person name="Wu L."/>
            <person name="Ma J."/>
        </authorList>
    </citation>
    <scope>NUCLEOTIDE SEQUENCE [LARGE SCALE GENOMIC DNA]</scope>
    <source>
        <strain evidence="4">JCM 9373</strain>
    </source>
</reference>
<feature type="transmembrane region" description="Helical" evidence="2">
    <location>
        <begin position="590"/>
        <end position="610"/>
    </location>
</feature>
<feature type="transmembrane region" description="Helical" evidence="2">
    <location>
        <begin position="525"/>
        <end position="544"/>
    </location>
</feature>
<feature type="region of interest" description="Disordered" evidence="1">
    <location>
        <begin position="933"/>
        <end position="955"/>
    </location>
</feature>
<dbReference type="SUPFAM" id="SSF53448">
    <property type="entry name" value="Nucleotide-diphospho-sugar transferases"/>
    <property type="match status" value="1"/>
</dbReference>
<feature type="transmembrane region" description="Helical" evidence="2">
    <location>
        <begin position="713"/>
        <end position="733"/>
    </location>
</feature>
<feature type="transmembrane region" description="Helical" evidence="2">
    <location>
        <begin position="556"/>
        <end position="584"/>
    </location>
</feature>
<comment type="caution">
    <text evidence="3">The sequence shown here is derived from an EMBL/GenBank/DDBJ whole genome shotgun (WGS) entry which is preliminary data.</text>
</comment>
<dbReference type="CDD" id="cd04186">
    <property type="entry name" value="GT_2_like_c"/>
    <property type="match status" value="1"/>
</dbReference>
<keyword evidence="2" id="KW-1133">Transmembrane helix</keyword>
<evidence type="ECO:0000313" key="3">
    <source>
        <dbReference type="EMBL" id="GAA3117194.1"/>
    </source>
</evidence>
<sequence length="955" mass="100057">MSTTDSRHTHHTVTAIVVSHDGTRWLGETLSALLGQTRPVDRVVAADNGSRDGSADLLARTLGPNAVLALPRSTGFGEAVAEVLKRLEPAGGREWIWLLHDDCAPAPDALSELLRAADADPRAGVLGPKLRDWLDRRLLLEVGVTVDRTGRRDTGLEPREFDQGQYDGVRDVLSVSTAGMLIRRDVWDEVGGLDPFLRIFRDDLDLCWRVRSAGYRVQNVTRAVAWHAEAAFRRRRRITVSGAHPRRLDRRNAIFVVLANLPAGPLLRALLRNTAGSALRALLFLLAKQPANALDEIVAIGSVLAHPGRLLRARRARAAGRARNHAAVKRLLTPPGAGYRRLVDRLQSYLAGGPVETAGRHHAVPARARESGEELLTDDAGATRRVLGNPGVLLFTALLAVTLVAERGLLGGTLLGGGALVPVTGGAQDLWRLYTEGHHQAGLGSDAWAPPYVAVLAALSGVLLGKTWLAVSVLLLGCVPLAGLSAYAATRSIVPGRWTRVWLASCYALLPVGTGAVAAGRLGTAVVFVLLPVHAALATVVLSGERRRARRAAWGLGLLLAVGTAFAPIVYPLTLLLGALAALAFPRRGVGVSVAVVFGVPVALLLPWLVQLAADPGRILLEAGLHRPELVDPALPAESLLLLSPGGPGMPPLWVTGGLIAACLAALLMRRDRMVVAIGWGVALFGVLVAVLAGRTSVTSPGGDAEAPAWPGVPLAFAALGMLVVGALTAGRIAEFRAAGGLRRLAALGVVAVAFSTPLLAAGLWVARGTPGPISGNARDAVPALVASASRNGERTLLLRSRADGLTFTVLSGRMPLIGEADIPSPEGPRDLVAVAAAGLVSGRGGDEARVLAAHGVRFVVVASPVGEEISRALDSQPALARMSLSRDLGVWRLTQPVGPPPAPEGDPWHARWLWVQALLVLVVAVLAAPGSRADGAADGVPQDAPDTEREPVAR</sequence>
<dbReference type="PANTHER" id="PTHR43685">
    <property type="entry name" value="GLYCOSYLTRANSFERASE"/>
    <property type="match status" value="1"/>
</dbReference>
<name>A0ABP6MK09_9ACTN</name>
<dbReference type="InterPro" id="IPR029044">
    <property type="entry name" value="Nucleotide-diphossugar_trans"/>
</dbReference>
<keyword evidence="2" id="KW-0472">Membrane</keyword>
<accession>A0ABP6MK09</accession>
<feature type="transmembrane region" description="Helical" evidence="2">
    <location>
        <begin position="386"/>
        <end position="405"/>
    </location>
</feature>
<keyword evidence="4" id="KW-1185">Reference proteome</keyword>
<keyword evidence="2" id="KW-0812">Transmembrane</keyword>
<feature type="transmembrane region" description="Helical" evidence="2">
    <location>
        <begin position="745"/>
        <end position="767"/>
    </location>
</feature>
<evidence type="ECO:0000256" key="1">
    <source>
        <dbReference type="SAM" id="MobiDB-lite"/>
    </source>
</evidence>
<feature type="transmembrane region" description="Helical" evidence="2">
    <location>
        <begin position="468"/>
        <end position="489"/>
    </location>
</feature>
<dbReference type="RefSeq" id="WP_344855451.1">
    <property type="nucleotide sequence ID" value="NZ_BAAAUT010000003.1"/>
</dbReference>
<dbReference type="InterPro" id="IPR050834">
    <property type="entry name" value="Glycosyltransf_2"/>
</dbReference>
<gene>
    <name evidence="3" type="ORF">GCM10010466_05230</name>
</gene>
<dbReference type="Gene3D" id="3.90.550.10">
    <property type="entry name" value="Spore Coat Polysaccharide Biosynthesis Protein SpsA, Chain A"/>
    <property type="match status" value="1"/>
</dbReference>
<dbReference type="Proteomes" id="UP001500320">
    <property type="component" value="Unassembled WGS sequence"/>
</dbReference>
<dbReference type="Pfam" id="PF13641">
    <property type="entry name" value="Glyco_tranf_2_3"/>
    <property type="match status" value="1"/>
</dbReference>
<evidence type="ECO:0000313" key="4">
    <source>
        <dbReference type="Proteomes" id="UP001500320"/>
    </source>
</evidence>
<feature type="transmembrane region" description="Helical" evidence="2">
    <location>
        <begin position="501"/>
        <end position="519"/>
    </location>
</feature>
<feature type="transmembrane region" description="Helical" evidence="2">
    <location>
        <begin position="674"/>
        <end position="693"/>
    </location>
</feature>